<dbReference type="InterPro" id="IPR023213">
    <property type="entry name" value="CAT-like_dom_sf"/>
</dbReference>
<evidence type="ECO:0000313" key="2">
    <source>
        <dbReference type="Proteomes" id="UP000604273"/>
    </source>
</evidence>
<proteinExistence type="predicted"/>
<sequence>MINRLRSKKSAKSLNDKDKVLRKLSPVECLQAAHYSLGAIIGCAISCRYRIPEALLTSGTASFQNMVENAFARAILQHPLFTVGRIDADSKKPYWVRLDQIDLNKHIEWKIISDQEGYESILHATLEQQINEPYTNLETQPCWRAVILQLTASNFIDVVFAWDHTAADGKSGKVFQDSLFTCLNTPDDNAVIFTDRVFEVPNTELTPPLHHLIKFPVSLNFIVGELGRNVIASRKAKELPHMATWAPITSEPSKTSIVVTRLAKRALKPVLDACRQHGTTLTGLMHALIVVSMAKRLSDIKASAFLCGTPVCLRQFQKPGHPRIDLNRTAINSVAYWPFTFDEDLVAMVRKHVNEAQTKPDMSTNLEATVWSCAKAIRDGLSAKLDLGTKNDHIGLAKFVKDWHSFVKDHGKTRSYSWEISNLGVIQGQAEAESDKWAIESATFTQTAPTFGSALTFSVISAKGGDLVVTNTWQVGVVGEDLALGVSSDVEGWLNELGNTGSINFGAVGVSI</sequence>
<dbReference type="AlphaFoldDB" id="A0A8H4TK93"/>
<dbReference type="PANTHER" id="PTHR28037:SF1">
    <property type="entry name" value="ALCOHOL O-ACETYLTRANSFERASE 1-RELATED"/>
    <property type="match status" value="1"/>
</dbReference>
<gene>
    <name evidence="1" type="ORF">FGADI_1681</name>
</gene>
<dbReference type="Pfam" id="PF07247">
    <property type="entry name" value="AATase"/>
    <property type="match status" value="2"/>
</dbReference>
<accession>A0A8H4TK93</accession>
<dbReference type="InterPro" id="IPR010828">
    <property type="entry name" value="Atf2/Sli1-like"/>
</dbReference>
<dbReference type="PANTHER" id="PTHR28037">
    <property type="entry name" value="ALCOHOL O-ACETYLTRANSFERASE 1-RELATED"/>
    <property type="match status" value="1"/>
</dbReference>
<dbReference type="OrthoDB" id="2150604at2759"/>
<dbReference type="SUPFAM" id="SSF52777">
    <property type="entry name" value="CoA-dependent acyltransferases"/>
    <property type="match status" value="1"/>
</dbReference>
<dbReference type="Proteomes" id="UP000604273">
    <property type="component" value="Unassembled WGS sequence"/>
</dbReference>
<organism evidence="1 2">
    <name type="scientific">Fusarium gaditjirri</name>
    <dbReference type="NCBI Taxonomy" id="282569"/>
    <lineage>
        <taxon>Eukaryota</taxon>
        <taxon>Fungi</taxon>
        <taxon>Dikarya</taxon>
        <taxon>Ascomycota</taxon>
        <taxon>Pezizomycotina</taxon>
        <taxon>Sordariomycetes</taxon>
        <taxon>Hypocreomycetidae</taxon>
        <taxon>Hypocreales</taxon>
        <taxon>Nectriaceae</taxon>
        <taxon>Fusarium</taxon>
        <taxon>Fusarium nisikadoi species complex</taxon>
    </lineage>
</organism>
<reference evidence="1" key="1">
    <citation type="journal article" date="2020" name="BMC Genomics">
        <title>Correction to: Identification and distribution of gene clusters required for synthesis of sphingolipid metabolism inhibitors in diverse species of the filamentous fungus Fusarium.</title>
        <authorList>
            <person name="Kim H.S."/>
            <person name="Lohmar J.M."/>
            <person name="Busman M."/>
            <person name="Brown D.W."/>
            <person name="Naumann T.A."/>
            <person name="Divon H.H."/>
            <person name="Lysoe E."/>
            <person name="Uhlig S."/>
            <person name="Proctor R.H."/>
        </authorList>
    </citation>
    <scope>NUCLEOTIDE SEQUENCE</scope>
    <source>
        <strain evidence="1">NRRL 45417</strain>
    </source>
</reference>
<dbReference type="Gene3D" id="3.30.559.10">
    <property type="entry name" value="Chloramphenicol acetyltransferase-like domain"/>
    <property type="match status" value="1"/>
</dbReference>
<dbReference type="InterPro" id="IPR052058">
    <property type="entry name" value="Alcohol_O-acetyltransferase"/>
</dbReference>
<dbReference type="GO" id="GO:0008080">
    <property type="term" value="F:N-acetyltransferase activity"/>
    <property type="evidence" value="ECO:0007669"/>
    <property type="project" value="TreeGrafter"/>
</dbReference>
<dbReference type="Gene3D" id="3.30.559.30">
    <property type="entry name" value="Nonribosomal peptide synthetase, condensation domain"/>
    <property type="match status" value="1"/>
</dbReference>
<evidence type="ECO:0000313" key="1">
    <source>
        <dbReference type="EMBL" id="KAF4959460.1"/>
    </source>
</evidence>
<keyword evidence="2" id="KW-1185">Reference proteome</keyword>
<evidence type="ECO:0008006" key="3">
    <source>
        <dbReference type="Google" id="ProtNLM"/>
    </source>
</evidence>
<comment type="caution">
    <text evidence="1">The sequence shown here is derived from an EMBL/GenBank/DDBJ whole genome shotgun (WGS) entry which is preliminary data.</text>
</comment>
<name>A0A8H4TK93_9HYPO</name>
<reference evidence="1" key="2">
    <citation type="submission" date="2020-05" db="EMBL/GenBank/DDBJ databases">
        <authorList>
            <person name="Kim H.-S."/>
            <person name="Proctor R.H."/>
            <person name="Brown D.W."/>
        </authorList>
    </citation>
    <scope>NUCLEOTIDE SEQUENCE</scope>
    <source>
        <strain evidence="1">NRRL 45417</strain>
    </source>
</reference>
<dbReference type="EMBL" id="JABFAI010000033">
    <property type="protein sequence ID" value="KAF4959460.1"/>
    <property type="molecule type" value="Genomic_DNA"/>
</dbReference>
<protein>
    <recommendedName>
        <fullName evidence="3">Alcohol acetyltransferase</fullName>
    </recommendedName>
</protein>